<dbReference type="RefSeq" id="WP_073596593.1">
    <property type="nucleotide sequence ID" value="NZ_MRCE01000042.1"/>
</dbReference>
<sequence length="276" mass="29724">MQESDPENFGEVGNAPALTVEQAIANLSHEDTSLRYYAAWWLGKFQVREAAAIEALIAALEDEADRTELGGYPLRRNAARALGKLGDIRAVPSLIKCLDCSDFYVREAAAQSLGKLGDPTCIPVLEQLLSGGLAAAVPVPGRPHLAEPYEAVMEALGTLGAKTAIPLIQPFLEHPVARVQYSATRAMYQLTQEQIYGERLIQALSGKDIQLRRVALSDLGAIGYLPAAEAIASSATENSFKLIALKGILEHQLNPEKAHPLNDAAIKVMTLMDSLL</sequence>
<dbReference type="Pfam" id="PF13646">
    <property type="entry name" value="HEAT_2"/>
    <property type="match status" value="1"/>
</dbReference>
<dbReference type="InterPro" id="IPR004155">
    <property type="entry name" value="PBS_lyase_HEAT"/>
</dbReference>
<gene>
    <name evidence="3" type="ORF">NIES2119_27020</name>
</gene>
<accession>A0A1U7I791</accession>
<dbReference type="SUPFAM" id="SSF48371">
    <property type="entry name" value="ARM repeat"/>
    <property type="match status" value="1"/>
</dbReference>
<dbReference type="GO" id="GO:0016829">
    <property type="term" value="F:lyase activity"/>
    <property type="evidence" value="ECO:0007669"/>
    <property type="project" value="UniProtKB-KW"/>
</dbReference>
<dbReference type="OrthoDB" id="454552at2"/>
<name>A0A1U7I791_9CYAN</name>
<protein>
    <submittedName>
        <fullName evidence="3">Phycocyanobilin lyase</fullName>
    </submittedName>
</protein>
<dbReference type="PANTHER" id="PTHR12697:SF40">
    <property type="entry name" value="PHYCOCYANOBILIN LYASE SUBUNIT ALPHA"/>
    <property type="match status" value="1"/>
</dbReference>
<keyword evidence="2" id="KW-0605">Phycobilisome</keyword>
<dbReference type="AlphaFoldDB" id="A0A1U7I791"/>
<evidence type="ECO:0000313" key="3">
    <source>
        <dbReference type="EMBL" id="OKH32161.1"/>
    </source>
</evidence>
<keyword evidence="3" id="KW-0456">Lyase</keyword>
<evidence type="ECO:0000256" key="1">
    <source>
        <dbReference type="ARBA" id="ARBA00022549"/>
    </source>
</evidence>
<keyword evidence="1" id="KW-0042">Antenna complex</keyword>
<dbReference type="STRING" id="454136.NIES2119_27020"/>
<dbReference type="GO" id="GO:0016491">
    <property type="term" value="F:oxidoreductase activity"/>
    <property type="evidence" value="ECO:0007669"/>
    <property type="project" value="TreeGrafter"/>
</dbReference>
<reference evidence="3 4" key="1">
    <citation type="submission" date="2016-11" db="EMBL/GenBank/DDBJ databases">
        <title>Draft Genome Sequences of Nine Cyanobacterial Strains from Diverse Habitats.</title>
        <authorList>
            <person name="Zhu T."/>
            <person name="Hou S."/>
            <person name="Lu X."/>
            <person name="Hess W.R."/>
        </authorList>
    </citation>
    <scope>NUCLEOTIDE SEQUENCE [LARGE SCALE GENOMIC DNA]</scope>
    <source>
        <strain evidence="3 4">IAM M-71</strain>
    </source>
</reference>
<dbReference type="Proteomes" id="UP000185860">
    <property type="component" value="Unassembled WGS sequence"/>
</dbReference>
<evidence type="ECO:0000313" key="4">
    <source>
        <dbReference type="Proteomes" id="UP000185860"/>
    </source>
</evidence>
<dbReference type="Pfam" id="PF03130">
    <property type="entry name" value="HEAT_PBS"/>
    <property type="match status" value="2"/>
</dbReference>
<dbReference type="InterPro" id="IPR011989">
    <property type="entry name" value="ARM-like"/>
</dbReference>
<dbReference type="GO" id="GO:0030089">
    <property type="term" value="C:phycobilisome"/>
    <property type="evidence" value="ECO:0007669"/>
    <property type="project" value="UniProtKB-KW"/>
</dbReference>
<dbReference type="EMBL" id="MRCE01000042">
    <property type="protein sequence ID" value="OKH32161.1"/>
    <property type="molecule type" value="Genomic_DNA"/>
</dbReference>
<comment type="caution">
    <text evidence="3">The sequence shown here is derived from an EMBL/GenBank/DDBJ whole genome shotgun (WGS) entry which is preliminary data.</text>
</comment>
<dbReference type="PANTHER" id="PTHR12697">
    <property type="entry name" value="PBS LYASE HEAT-LIKE PROTEIN"/>
    <property type="match status" value="1"/>
</dbReference>
<dbReference type="Gene3D" id="1.25.10.10">
    <property type="entry name" value="Leucine-rich Repeat Variant"/>
    <property type="match status" value="2"/>
</dbReference>
<proteinExistence type="predicted"/>
<evidence type="ECO:0000256" key="2">
    <source>
        <dbReference type="ARBA" id="ARBA00022738"/>
    </source>
</evidence>
<dbReference type="SMART" id="SM00567">
    <property type="entry name" value="EZ_HEAT"/>
    <property type="match status" value="6"/>
</dbReference>
<organism evidence="3 4">
    <name type="scientific">[Phormidium ambiguum] IAM M-71</name>
    <dbReference type="NCBI Taxonomy" id="454136"/>
    <lineage>
        <taxon>Bacteria</taxon>
        <taxon>Bacillati</taxon>
        <taxon>Cyanobacteriota</taxon>
        <taxon>Cyanophyceae</taxon>
        <taxon>Oscillatoriophycideae</taxon>
        <taxon>Aerosakkonematales</taxon>
        <taxon>Aerosakkonemataceae</taxon>
        <taxon>Floridanema</taxon>
    </lineage>
</organism>
<dbReference type="InterPro" id="IPR016024">
    <property type="entry name" value="ARM-type_fold"/>
</dbReference>